<protein>
    <recommendedName>
        <fullName evidence="3">histidine kinase</fullName>
        <ecNumber evidence="3">2.7.13.3</ecNumber>
    </recommendedName>
</protein>
<dbReference type="Pfam" id="PF02518">
    <property type="entry name" value="HATPase_c"/>
    <property type="match status" value="1"/>
</dbReference>
<dbReference type="Gene3D" id="3.30.565.10">
    <property type="entry name" value="Histidine kinase-like ATPase, C-terminal domain"/>
    <property type="match status" value="1"/>
</dbReference>
<dbReference type="GO" id="GO:0000156">
    <property type="term" value="F:phosphorelay response regulator activity"/>
    <property type="evidence" value="ECO:0007669"/>
    <property type="project" value="TreeGrafter"/>
</dbReference>
<comment type="catalytic activity">
    <reaction evidence="1">
        <text>ATP + protein L-histidine = ADP + protein N-phospho-L-histidine.</text>
        <dbReference type="EC" id="2.7.13.3"/>
    </reaction>
</comment>
<dbReference type="PROSITE" id="PS50109">
    <property type="entry name" value="HIS_KIN"/>
    <property type="match status" value="1"/>
</dbReference>
<dbReference type="FunFam" id="3.30.565.10:FF:000006">
    <property type="entry name" value="Sensor histidine kinase WalK"/>
    <property type="match status" value="1"/>
</dbReference>
<feature type="domain" description="Histidine kinase" evidence="12">
    <location>
        <begin position="390"/>
        <end position="607"/>
    </location>
</feature>
<dbReference type="CDD" id="cd06225">
    <property type="entry name" value="HAMP"/>
    <property type="match status" value="1"/>
</dbReference>
<dbReference type="CDD" id="cd00075">
    <property type="entry name" value="HATPase"/>
    <property type="match status" value="1"/>
</dbReference>
<dbReference type="InterPro" id="IPR036890">
    <property type="entry name" value="HATPase_C_sf"/>
</dbReference>
<dbReference type="Gene3D" id="1.10.287.130">
    <property type="match status" value="1"/>
</dbReference>
<dbReference type="SUPFAM" id="SSF47384">
    <property type="entry name" value="Homodimeric domain of signal transducing histidine kinase"/>
    <property type="match status" value="1"/>
</dbReference>
<keyword evidence="11" id="KW-0472">Membrane</keyword>
<evidence type="ECO:0000259" key="12">
    <source>
        <dbReference type="PROSITE" id="PS50109"/>
    </source>
</evidence>
<proteinExistence type="predicted"/>
<dbReference type="GO" id="GO:0007234">
    <property type="term" value="P:osmosensory signaling via phosphorelay pathway"/>
    <property type="evidence" value="ECO:0007669"/>
    <property type="project" value="TreeGrafter"/>
</dbReference>
<evidence type="ECO:0000256" key="6">
    <source>
        <dbReference type="ARBA" id="ARBA00022741"/>
    </source>
</evidence>
<keyword evidence="15" id="KW-1185">Reference proteome</keyword>
<gene>
    <name evidence="14" type="ORF">GCM10007047_17050</name>
</gene>
<dbReference type="Pfam" id="PF00512">
    <property type="entry name" value="HisKA"/>
    <property type="match status" value="1"/>
</dbReference>
<reference evidence="14" key="1">
    <citation type="journal article" date="2014" name="Int. J. Syst. Evol. Microbiol.">
        <title>Complete genome sequence of Corynebacterium casei LMG S-19264T (=DSM 44701T), isolated from a smear-ripened cheese.</title>
        <authorList>
            <consortium name="US DOE Joint Genome Institute (JGI-PGF)"/>
            <person name="Walter F."/>
            <person name="Albersmeier A."/>
            <person name="Kalinowski J."/>
            <person name="Ruckert C."/>
        </authorList>
    </citation>
    <scope>NUCLEOTIDE SEQUENCE</scope>
    <source>
        <strain evidence="14">KCTC 12870</strain>
    </source>
</reference>
<evidence type="ECO:0000256" key="5">
    <source>
        <dbReference type="ARBA" id="ARBA00022679"/>
    </source>
</evidence>
<dbReference type="AlphaFoldDB" id="A0A8J3DHK9"/>
<dbReference type="SMART" id="SM00387">
    <property type="entry name" value="HATPase_c"/>
    <property type="match status" value="1"/>
</dbReference>
<comment type="caution">
    <text evidence="14">The sequence shown here is derived from an EMBL/GenBank/DDBJ whole genome shotgun (WGS) entry which is preliminary data.</text>
</comment>
<dbReference type="SMART" id="SM00304">
    <property type="entry name" value="HAMP"/>
    <property type="match status" value="1"/>
</dbReference>
<evidence type="ECO:0000256" key="7">
    <source>
        <dbReference type="ARBA" id="ARBA00022777"/>
    </source>
</evidence>
<comment type="subcellular location">
    <subcellularLocation>
        <location evidence="2">Membrane</location>
    </subcellularLocation>
</comment>
<dbReference type="GO" id="GO:0016020">
    <property type="term" value="C:membrane"/>
    <property type="evidence" value="ECO:0007669"/>
    <property type="project" value="UniProtKB-SubCell"/>
</dbReference>
<dbReference type="SMART" id="SM00388">
    <property type="entry name" value="HisKA"/>
    <property type="match status" value="1"/>
</dbReference>
<dbReference type="GO" id="GO:0030295">
    <property type="term" value="F:protein kinase activator activity"/>
    <property type="evidence" value="ECO:0007669"/>
    <property type="project" value="TreeGrafter"/>
</dbReference>
<keyword evidence="11" id="KW-1133">Transmembrane helix</keyword>
<feature type="transmembrane region" description="Helical" evidence="11">
    <location>
        <begin position="175"/>
        <end position="193"/>
    </location>
</feature>
<keyword evidence="10" id="KW-0175">Coiled coil</keyword>
<name>A0A8J3DHK9_9BACT</name>
<evidence type="ECO:0000256" key="3">
    <source>
        <dbReference type="ARBA" id="ARBA00012438"/>
    </source>
</evidence>
<evidence type="ECO:0000256" key="2">
    <source>
        <dbReference type="ARBA" id="ARBA00004370"/>
    </source>
</evidence>
<evidence type="ECO:0000256" key="8">
    <source>
        <dbReference type="ARBA" id="ARBA00022840"/>
    </source>
</evidence>
<organism evidence="14 15">
    <name type="scientific">Cerasicoccus arenae</name>
    <dbReference type="NCBI Taxonomy" id="424488"/>
    <lineage>
        <taxon>Bacteria</taxon>
        <taxon>Pseudomonadati</taxon>
        <taxon>Verrucomicrobiota</taxon>
        <taxon>Opitutia</taxon>
        <taxon>Puniceicoccales</taxon>
        <taxon>Cerasicoccaceae</taxon>
        <taxon>Cerasicoccus</taxon>
    </lineage>
</organism>
<dbReference type="Proteomes" id="UP000642829">
    <property type="component" value="Unassembled WGS sequence"/>
</dbReference>
<sequence>MKKLRNRLYVALLPLQLLLVGLALWTFFLLANLDALVSDAKTTHEEFAEVLDEALFHLHELSILVEMTAEVDGHSLRDDISRSHRDYLKAVETVGQNPHAQEAERMPQLMSMNDQIGPSLRKMLAQLNDPFIASQRTELLMLCQRAENLLEGLSTAAIDELLNLQGAFRERISQSFAVLAVGILLGVFGTLLISRQIGRMILSPLEQLEANLDDVSRGNLDVEASLNRQDEIGQLARAFNLMVGRLREYRNLTDQKLLTTTRTFRSVLERTPHAIIFLTSEMKVFFANPPAGALLETAEFKSDLPEPLLKFAQDALESRDIVVQDRLQEALRINVASQPMYFLVAAFPVDLVDTGNNDSSGVDDEGVALLLQDVTRMKLADNLKGNVVATVSHELKTPLTSARMSLYLLSEETIGPLNEDQRELVDTAKEDLERQLATIQNLLDLSRIEQSDKRLQRETCRANSIIEKSILAHRDLANSCDVNLIAEPAEDDPYIEADSKGIEIVLNNFLSNALRHAPADSDIIIQTITRGDNVRFAVCDQGPGVPEEQLEQIFERYAQGEDSRRHGSAGLGLHISKEIIEEHGGQIGCESVLGQGSNFYFVLQSVPNPNNEPSTEINHAN</sequence>
<evidence type="ECO:0000256" key="9">
    <source>
        <dbReference type="ARBA" id="ARBA00023012"/>
    </source>
</evidence>
<keyword evidence="5" id="KW-0808">Transferase</keyword>
<evidence type="ECO:0000313" key="14">
    <source>
        <dbReference type="EMBL" id="GHC01198.1"/>
    </source>
</evidence>
<evidence type="ECO:0000256" key="11">
    <source>
        <dbReference type="SAM" id="Phobius"/>
    </source>
</evidence>
<dbReference type="PANTHER" id="PTHR42878">
    <property type="entry name" value="TWO-COMPONENT HISTIDINE KINASE"/>
    <property type="match status" value="1"/>
</dbReference>
<dbReference type="GO" id="GO:0000155">
    <property type="term" value="F:phosphorelay sensor kinase activity"/>
    <property type="evidence" value="ECO:0007669"/>
    <property type="project" value="InterPro"/>
</dbReference>
<evidence type="ECO:0000256" key="1">
    <source>
        <dbReference type="ARBA" id="ARBA00000085"/>
    </source>
</evidence>
<dbReference type="InterPro" id="IPR003594">
    <property type="entry name" value="HATPase_dom"/>
</dbReference>
<dbReference type="SUPFAM" id="SSF158472">
    <property type="entry name" value="HAMP domain-like"/>
    <property type="match status" value="1"/>
</dbReference>
<dbReference type="CDD" id="cd00082">
    <property type="entry name" value="HisKA"/>
    <property type="match status" value="1"/>
</dbReference>
<dbReference type="EC" id="2.7.13.3" evidence="3"/>
<dbReference type="InterPro" id="IPR036097">
    <property type="entry name" value="HisK_dim/P_sf"/>
</dbReference>
<feature type="coiled-coil region" evidence="10">
    <location>
        <begin position="418"/>
        <end position="449"/>
    </location>
</feature>
<keyword evidence="8" id="KW-0067">ATP-binding</keyword>
<keyword evidence="6" id="KW-0547">Nucleotide-binding</keyword>
<evidence type="ECO:0000313" key="15">
    <source>
        <dbReference type="Proteomes" id="UP000642829"/>
    </source>
</evidence>
<dbReference type="Gene3D" id="6.10.340.10">
    <property type="match status" value="1"/>
</dbReference>
<dbReference type="InterPro" id="IPR003661">
    <property type="entry name" value="HisK_dim/P_dom"/>
</dbReference>
<feature type="domain" description="HAMP" evidence="13">
    <location>
        <begin position="199"/>
        <end position="251"/>
    </location>
</feature>
<accession>A0A8J3DHK9</accession>
<dbReference type="InterPro" id="IPR003660">
    <property type="entry name" value="HAMP_dom"/>
</dbReference>
<evidence type="ECO:0000256" key="10">
    <source>
        <dbReference type="SAM" id="Coils"/>
    </source>
</evidence>
<evidence type="ECO:0000259" key="13">
    <source>
        <dbReference type="PROSITE" id="PS50885"/>
    </source>
</evidence>
<dbReference type="RefSeq" id="WP_189514065.1">
    <property type="nucleotide sequence ID" value="NZ_BMXG01000009.1"/>
</dbReference>
<dbReference type="PROSITE" id="PS50885">
    <property type="entry name" value="HAMP"/>
    <property type="match status" value="1"/>
</dbReference>
<dbReference type="InterPro" id="IPR005467">
    <property type="entry name" value="His_kinase_dom"/>
</dbReference>
<dbReference type="SUPFAM" id="SSF55874">
    <property type="entry name" value="ATPase domain of HSP90 chaperone/DNA topoisomerase II/histidine kinase"/>
    <property type="match status" value="1"/>
</dbReference>
<keyword evidence="11" id="KW-0812">Transmembrane</keyword>
<dbReference type="InterPro" id="IPR004358">
    <property type="entry name" value="Sig_transdc_His_kin-like_C"/>
</dbReference>
<keyword evidence="4" id="KW-0597">Phosphoprotein</keyword>
<dbReference type="EMBL" id="BMXG01000009">
    <property type="protein sequence ID" value="GHC01198.1"/>
    <property type="molecule type" value="Genomic_DNA"/>
</dbReference>
<keyword evidence="9" id="KW-0902">Two-component regulatory system</keyword>
<dbReference type="PRINTS" id="PR00344">
    <property type="entry name" value="BCTRLSENSOR"/>
</dbReference>
<reference evidence="14" key="2">
    <citation type="submission" date="2020-09" db="EMBL/GenBank/DDBJ databases">
        <authorList>
            <person name="Sun Q."/>
            <person name="Kim S."/>
        </authorList>
    </citation>
    <scope>NUCLEOTIDE SEQUENCE</scope>
    <source>
        <strain evidence="14">KCTC 12870</strain>
    </source>
</reference>
<keyword evidence="7" id="KW-0418">Kinase</keyword>
<evidence type="ECO:0000256" key="4">
    <source>
        <dbReference type="ARBA" id="ARBA00022553"/>
    </source>
</evidence>
<dbReference type="GO" id="GO:0005524">
    <property type="term" value="F:ATP binding"/>
    <property type="evidence" value="ECO:0007669"/>
    <property type="project" value="UniProtKB-KW"/>
</dbReference>
<dbReference type="PANTHER" id="PTHR42878:SF7">
    <property type="entry name" value="SENSOR HISTIDINE KINASE GLRK"/>
    <property type="match status" value="1"/>
</dbReference>
<dbReference type="InterPro" id="IPR050351">
    <property type="entry name" value="BphY/WalK/GraS-like"/>
</dbReference>
<dbReference type="Pfam" id="PF00672">
    <property type="entry name" value="HAMP"/>
    <property type="match status" value="1"/>
</dbReference>